<dbReference type="InterPro" id="IPR016972">
    <property type="entry name" value="UCP031279"/>
</dbReference>
<comment type="caution">
    <text evidence="1">The sequence shown here is derived from an EMBL/GenBank/DDBJ whole genome shotgun (WGS) entry which is preliminary data.</text>
</comment>
<name>A0AAV6XSL0_9LAMI</name>
<evidence type="ECO:0000313" key="1">
    <source>
        <dbReference type="EMBL" id="KAG8385198.1"/>
    </source>
</evidence>
<dbReference type="AlphaFoldDB" id="A0AAV6XSL0"/>
<organism evidence="1 2">
    <name type="scientific">Buddleja alternifolia</name>
    <dbReference type="NCBI Taxonomy" id="168488"/>
    <lineage>
        <taxon>Eukaryota</taxon>
        <taxon>Viridiplantae</taxon>
        <taxon>Streptophyta</taxon>
        <taxon>Embryophyta</taxon>
        <taxon>Tracheophyta</taxon>
        <taxon>Spermatophyta</taxon>
        <taxon>Magnoliopsida</taxon>
        <taxon>eudicotyledons</taxon>
        <taxon>Gunneridae</taxon>
        <taxon>Pentapetalae</taxon>
        <taxon>asterids</taxon>
        <taxon>lamiids</taxon>
        <taxon>Lamiales</taxon>
        <taxon>Scrophulariaceae</taxon>
        <taxon>Buddlejeae</taxon>
        <taxon>Buddleja</taxon>
    </lineage>
</organism>
<dbReference type="PIRSF" id="PIRSF031279">
    <property type="entry name" value="UCP031279"/>
    <property type="match status" value="1"/>
</dbReference>
<proteinExistence type="predicted"/>
<reference evidence="1" key="1">
    <citation type="submission" date="2019-10" db="EMBL/GenBank/DDBJ databases">
        <authorList>
            <person name="Zhang R."/>
            <person name="Pan Y."/>
            <person name="Wang J."/>
            <person name="Ma R."/>
            <person name="Yu S."/>
        </authorList>
    </citation>
    <scope>NUCLEOTIDE SEQUENCE</scope>
    <source>
        <strain evidence="1">LA-IB0</strain>
        <tissue evidence="1">Leaf</tissue>
    </source>
</reference>
<gene>
    <name evidence="1" type="ORF">BUALT_Bualt03G0016900</name>
</gene>
<evidence type="ECO:0000313" key="2">
    <source>
        <dbReference type="Proteomes" id="UP000826271"/>
    </source>
</evidence>
<keyword evidence="2" id="KW-1185">Reference proteome</keyword>
<accession>A0AAV6XSL0</accession>
<dbReference type="PANTHER" id="PTHR33526">
    <property type="entry name" value="OS07G0123800 PROTEIN"/>
    <property type="match status" value="1"/>
</dbReference>
<protein>
    <submittedName>
        <fullName evidence="1">Uncharacterized protein</fullName>
    </submittedName>
</protein>
<sequence>MQESKQLFQALSLGFFKPPINAQERNKQQQSRFRHCVSAPKRFLRRARDFYVDSMVSFDGKVSTANVMACPVASHLPNKFGQFSSTSTKLDDDELLKERYKLISKKYNWSSTEFDKINGLNERSQKGSSGYSGIDRSYSVALGKIGTIDEEEPCDFHEHVDMKSEMFMRSRSHAVTMKNGFYY</sequence>
<dbReference type="Proteomes" id="UP000826271">
    <property type="component" value="Unassembled WGS sequence"/>
</dbReference>
<dbReference type="PANTHER" id="PTHR33526:SF4">
    <property type="entry name" value="OS07G0123800 PROTEIN"/>
    <property type="match status" value="1"/>
</dbReference>
<dbReference type="EMBL" id="WHWC01000003">
    <property type="protein sequence ID" value="KAG8385198.1"/>
    <property type="molecule type" value="Genomic_DNA"/>
</dbReference>